<sequence>MLDDLDGEMRIGLLGPLEVTVGGRAVAIVRRRERCLFAVLALAANRIVPVSRLIGLLWETEPPAAAHRSLQSHVSRLRSLLAATEGGAHPVRLLSHDGGYSLQVPADSIDAHRFRDMVAMAATLPPAQRSAQLKAALGLWRGELLDGCGSAELRFRLAADLEDLRLTAMEDWAEAELALGRPRQLIPQLTGVTDAHPSRERLVQLHMLALHQAGRPTDALELYERTRLHLSEHYGVDPGLQLRQTQLAVLRDDVAELADTARLDQAPVRSVPATPAQLPPPIAALIGRESQRQMITRALIGLHARGAAPAIIAVHGPGGVGKSALALVSAHEVADQFPDGQLYVDLQGATMVVSPLRPEDVVGRFLRALGVPAAQVPVDAGEAEGLYRTLLSQRRVLIVADNAADAAQVLPLFPASPRSAIIVTSRRVLAAVDATVQIGLGPLSATDAEFLLGLTAGAAKAVADPAAVAAVAKACGYLPLALRVAGARLVARDDWSFGDLAQRLTTEHHVLRELADSEDTLRNSLSVSWRALSASTDAVDAMASRLLPALAVVQVADVDAGLAGALLGLTAEPAELALDRLTEARLVEVAHGRYRMHDVVRLFATELASQLGPAVRGQLLGAALDWYRRGALQANRLMRGDNHIRFLPEPQGQPGPALADAGEAGTWLDVERANLLTVTRQALAGTGQQGRDAGQLVMALYPGLISRGHAYEYEMLCRSVLSRADRLDEPKTVAATAKNLAVLYRLQVRTDEALHCLDQAYDLSQSIGDRYGEASAIEVRGMIHVTQGDSERAFADLQTAVQMRRELDDPGGEGVALCNLAEAHFRFGQPERSLEFLQASLAIRRERANPAGEAITLANIAEVQLKIGRTLDALESTEASLARSQQSAERLNEGRTRSLRAKILLQLGRIDEAVKECEEALRLAEASGAVIDVGHIHDILAELETAGAKDYVAAAGQRLRQLGSA</sequence>
<feature type="DNA-binding region" description="OmpR/PhoB-type" evidence="5">
    <location>
        <begin position="1"/>
        <end position="104"/>
    </location>
</feature>
<dbReference type="InterPro" id="IPR001867">
    <property type="entry name" value="OmpR/PhoB-type_DNA-bd"/>
</dbReference>
<dbReference type="GO" id="GO:0003677">
    <property type="term" value="F:DNA binding"/>
    <property type="evidence" value="ECO:0007669"/>
    <property type="project" value="UniProtKB-UniRule"/>
</dbReference>
<dbReference type="InterPro" id="IPR027417">
    <property type="entry name" value="P-loop_NTPase"/>
</dbReference>
<name>A0A8J3VL82_9ACTN</name>
<dbReference type="GO" id="GO:0000160">
    <property type="term" value="P:phosphorelay signal transduction system"/>
    <property type="evidence" value="ECO:0007669"/>
    <property type="project" value="InterPro"/>
</dbReference>
<reference evidence="7" key="1">
    <citation type="submission" date="2021-01" db="EMBL/GenBank/DDBJ databases">
        <title>Whole genome shotgun sequence of Rhizocola hellebori NBRC 109834.</title>
        <authorList>
            <person name="Komaki H."/>
            <person name="Tamura T."/>
        </authorList>
    </citation>
    <scope>NUCLEOTIDE SEQUENCE</scope>
    <source>
        <strain evidence="7">NBRC 109834</strain>
    </source>
</reference>
<dbReference type="PANTHER" id="PTHR35807:SF1">
    <property type="entry name" value="TRANSCRIPTIONAL REGULATOR REDD"/>
    <property type="match status" value="1"/>
</dbReference>
<evidence type="ECO:0000313" key="8">
    <source>
        <dbReference type="Proteomes" id="UP000612899"/>
    </source>
</evidence>
<comment type="caution">
    <text evidence="7">The sequence shown here is derived from an EMBL/GenBank/DDBJ whole genome shotgun (WGS) entry which is preliminary data.</text>
</comment>
<feature type="domain" description="OmpR/PhoB-type" evidence="6">
    <location>
        <begin position="1"/>
        <end position="104"/>
    </location>
</feature>
<keyword evidence="3 5" id="KW-0238">DNA-binding</keyword>
<dbReference type="Gene3D" id="1.25.40.10">
    <property type="entry name" value="Tetratricopeptide repeat domain"/>
    <property type="match status" value="2"/>
</dbReference>
<dbReference type="Gene3D" id="3.40.50.300">
    <property type="entry name" value="P-loop containing nucleotide triphosphate hydrolases"/>
    <property type="match status" value="1"/>
</dbReference>
<dbReference type="InterPro" id="IPR011990">
    <property type="entry name" value="TPR-like_helical_dom_sf"/>
</dbReference>
<keyword evidence="4" id="KW-0804">Transcription</keyword>
<evidence type="ECO:0000313" key="7">
    <source>
        <dbReference type="EMBL" id="GIH10362.1"/>
    </source>
</evidence>
<dbReference type="InterPro" id="IPR019734">
    <property type="entry name" value="TPR_rpt"/>
</dbReference>
<dbReference type="SUPFAM" id="SSF48452">
    <property type="entry name" value="TPR-like"/>
    <property type="match status" value="2"/>
</dbReference>
<evidence type="ECO:0000256" key="2">
    <source>
        <dbReference type="ARBA" id="ARBA00023015"/>
    </source>
</evidence>
<gene>
    <name evidence="7" type="primary">afsR_2</name>
    <name evidence="7" type="ORF">Rhe02_84290</name>
</gene>
<dbReference type="Pfam" id="PF00486">
    <property type="entry name" value="Trans_reg_C"/>
    <property type="match status" value="1"/>
</dbReference>
<dbReference type="InterPro" id="IPR036388">
    <property type="entry name" value="WH-like_DNA-bd_sf"/>
</dbReference>
<dbReference type="AlphaFoldDB" id="A0A8J3VL82"/>
<comment type="similarity">
    <text evidence="1">Belongs to the AfsR/DnrI/RedD regulatory family.</text>
</comment>
<dbReference type="Pfam" id="PF13424">
    <property type="entry name" value="TPR_12"/>
    <property type="match status" value="1"/>
</dbReference>
<dbReference type="SUPFAM" id="SSF46894">
    <property type="entry name" value="C-terminal effector domain of the bipartite response regulators"/>
    <property type="match status" value="1"/>
</dbReference>
<evidence type="ECO:0000256" key="4">
    <source>
        <dbReference type="ARBA" id="ARBA00023163"/>
    </source>
</evidence>
<dbReference type="PROSITE" id="PS51755">
    <property type="entry name" value="OMPR_PHOB"/>
    <property type="match status" value="1"/>
</dbReference>
<dbReference type="SUPFAM" id="SSF52540">
    <property type="entry name" value="P-loop containing nucleoside triphosphate hydrolases"/>
    <property type="match status" value="1"/>
</dbReference>
<dbReference type="Proteomes" id="UP000612899">
    <property type="component" value="Unassembled WGS sequence"/>
</dbReference>
<dbReference type="Pfam" id="PF03704">
    <property type="entry name" value="BTAD"/>
    <property type="match status" value="1"/>
</dbReference>
<accession>A0A8J3VL82</accession>
<evidence type="ECO:0000256" key="3">
    <source>
        <dbReference type="ARBA" id="ARBA00023125"/>
    </source>
</evidence>
<dbReference type="InterPro" id="IPR005158">
    <property type="entry name" value="BTAD"/>
</dbReference>
<dbReference type="GO" id="GO:0043531">
    <property type="term" value="F:ADP binding"/>
    <property type="evidence" value="ECO:0007669"/>
    <property type="project" value="InterPro"/>
</dbReference>
<evidence type="ECO:0000259" key="6">
    <source>
        <dbReference type="PROSITE" id="PS51755"/>
    </source>
</evidence>
<dbReference type="CDD" id="cd15831">
    <property type="entry name" value="BTAD"/>
    <property type="match status" value="1"/>
</dbReference>
<dbReference type="SMART" id="SM01043">
    <property type="entry name" value="BTAD"/>
    <property type="match status" value="1"/>
</dbReference>
<keyword evidence="2" id="KW-0805">Transcription regulation</keyword>
<dbReference type="InterPro" id="IPR016032">
    <property type="entry name" value="Sig_transdc_resp-reg_C-effctor"/>
</dbReference>
<proteinExistence type="inferred from homology"/>
<evidence type="ECO:0000256" key="5">
    <source>
        <dbReference type="PROSITE-ProRule" id="PRU01091"/>
    </source>
</evidence>
<dbReference type="SMART" id="SM00862">
    <property type="entry name" value="Trans_reg_C"/>
    <property type="match status" value="1"/>
</dbReference>
<organism evidence="7 8">
    <name type="scientific">Rhizocola hellebori</name>
    <dbReference type="NCBI Taxonomy" id="1392758"/>
    <lineage>
        <taxon>Bacteria</taxon>
        <taxon>Bacillati</taxon>
        <taxon>Actinomycetota</taxon>
        <taxon>Actinomycetes</taxon>
        <taxon>Micromonosporales</taxon>
        <taxon>Micromonosporaceae</taxon>
        <taxon>Rhizocola</taxon>
    </lineage>
</organism>
<evidence type="ECO:0000256" key="1">
    <source>
        <dbReference type="ARBA" id="ARBA00005820"/>
    </source>
</evidence>
<dbReference type="SMART" id="SM00028">
    <property type="entry name" value="TPR"/>
    <property type="match status" value="5"/>
</dbReference>
<dbReference type="PANTHER" id="PTHR35807">
    <property type="entry name" value="TRANSCRIPTIONAL REGULATOR REDD-RELATED"/>
    <property type="match status" value="1"/>
</dbReference>
<dbReference type="GO" id="GO:0006355">
    <property type="term" value="P:regulation of DNA-templated transcription"/>
    <property type="evidence" value="ECO:0007669"/>
    <property type="project" value="InterPro"/>
</dbReference>
<keyword evidence="8" id="KW-1185">Reference proteome</keyword>
<dbReference type="Pfam" id="PF13374">
    <property type="entry name" value="TPR_10"/>
    <property type="match status" value="1"/>
</dbReference>
<protein>
    <submittedName>
        <fullName evidence="7">Regulatory protein AfsR</fullName>
    </submittedName>
</protein>
<dbReference type="InterPro" id="IPR051677">
    <property type="entry name" value="AfsR-DnrI-RedD_regulator"/>
</dbReference>
<dbReference type="Gene3D" id="1.10.10.10">
    <property type="entry name" value="Winged helix-like DNA-binding domain superfamily/Winged helix DNA-binding domain"/>
    <property type="match status" value="1"/>
</dbReference>
<dbReference type="RefSeq" id="WP_203914076.1">
    <property type="nucleotide sequence ID" value="NZ_BONY01000092.1"/>
</dbReference>
<dbReference type="EMBL" id="BONY01000092">
    <property type="protein sequence ID" value="GIH10362.1"/>
    <property type="molecule type" value="Genomic_DNA"/>
</dbReference>
<dbReference type="Pfam" id="PF13181">
    <property type="entry name" value="TPR_8"/>
    <property type="match status" value="1"/>
</dbReference>
<dbReference type="PRINTS" id="PR00364">
    <property type="entry name" value="DISEASERSIST"/>
</dbReference>